<sequence>MKSVNWATAIHEYLISTVQQCHEHVKAAVTGAPSGKVIFLTGCVPALSVYLEVNVRDDRPKNSRRLTASTSTTSGTPPSDKHVVGILQELLRVSKQQREVMELQRDLLHYRKENPLEKVAVTRKDAEEAEKKRKEAEENKRKEVEEEQKRKREEEAEKRKEEEEEKKRKRHELQLGREKGGNRTYIWYGFPLTVEDT</sequence>
<dbReference type="AlphaFoldDB" id="A0A843WZ69"/>
<name>A0A843WZ69_COLES</name>
<evidence type="ECO:0000313" key="3">
    <source>
        <dbReference type="Proteomes" id="UP000652761"/>
    </source>
</evidence>
<dbReference type="Proteomes" id="UP000652761">
    <property type="component" value="Unassembled WGS sequence"/>
</dbReference>
<proteinExistence type="predicted"/>
<evidence type="ECO:0000313" key="2">
    <source>
        <dbReference type="EMBL" id="MQM13667.1"/>
    </source>
</evidence>
<organism evidence="2 3">
    <name type="scientific">Colocasia esculenta</name>
    <name type="common">Wild taro</name>
    <name type="synonym">Arum esculentum</name>
    <dbReference type="NCBI Taxonomy" id="4460"/>
    <lineage>
        <taxon>Eukaryota</taxon>
        <taxon>Viridiplantae</taxon>
        <taxon>Streptophyta</taxon>
        <taxon>Embryophyta</taxon>
        <taxon>Tracheophyta</taxon>
        <taxon>Spermatophyta</taxon>
        <taxon>Magnoliopsida</taxon>
        <taxon>Liliopsida</taxon>
        <taxon>Araceae</taxon>
        <taxon>Aroideae</taxon>
        <taxon>Colocasieae</taxon>
        <taxon>Colocasia</taxon>
    </lineage>
</organism>
<accession>A0A843WZ69</accession>
<feature type="region of interest" description="Disordered" evidence="1">
    <location>
        <begin position="61"/>
        <end position="81"/>
    </location>
</feature>
<dbReference type="EMBL" id="NMUH01005774">
    <property type="protein sequence ID" value="MQM13667.1"/>
    <property type="molecule type" value="Genomic_DNA"/>
</dbReference>
<protein>
    <submittedName>
        <fullName evidence="2">Uncharacterized protein</fullName>
    </submittedName>
</protein>
<keyword evidence="3" id="KW-1185">Reference proteome</keyword>
<gene>
    <name evidence="2" type="ORF">Taro_046593</name>
</gene>
<comment type="caution">
    <text evidence="2">The sequence shown here is derived from an EMBL/GenBank/DDBJ whole genome shotgun (WGS) entry which is preliminary data.</text>
</comment>
<evidence type="ECO:0000256" key="1">
    <source>
        <dbReference type="SAM" id="MobiDB-lite"/>
    </source>
</evidence>
<feature type="non-terminal residue" evidence="2">
    <location>
        <position position="1"/>
    </location>
</feature>
<feature type="region of interest" description="Disordered" evidence="1">
    <location>
        <begin position="121"/>
        <end position="176"/>
    </location>
</feature>
<reference evidence="2" key="1">
    <citation type="submission" date="2017-07" db="EMBL/GenBank/DDBJ databases">
        <title>Taro Niue Genome Assembly and Annotation.</title>
        <authorList>
            <person name="Atibalentja N."/>
            <person name="Keating K."/>
            <person name="Fields C.J."/>
        </authorList>
    </citation>
    <scope>NUCLEOTIDE SEQUENCE</scope>
    <source>
        <strain evidence="2">Niue_2</strain>
        <tissue evidence="2">Leaf</tissue>
    </source>
</reference>
<feature type="compositionally biased region" description="Low complexity" evidence="1">
    <location>
        <begin position="65"/>
        <end position="78"/>
    </location>
</feature>
<feature type="compositionally biased region" description="Basic and acidic residues" evidence="1">
    <location>
        <begin position="121"/>
        <end position="161"/>
    </location>
</feature>